<dbReference type="EMBL" id="ML975152">
    <property type="protein sequence ID" value="KAF1814884.1"/>
    <property type="molecule type" value="Genomic_DNA"/>
</dbReference>
<evidence type="ECO:0000313" key="2">
    <source>
        <dbReference type="Proteomes" id="UP000504638"/>
    </source>
</evidence>
<keyword evidence="2" id="KW-1185">Reference proteome</keyword>
<sequence length="212" mass="24487">MEGLSGNLKEKFTELTPVILDYRLWNDLDELLYVIEPISMFLRETEVSRKQDIGSVISKWDTVKAHLDLQFSNINALPMAASVENKWLTRKEKQITADLHRVAFHLNPLNRKVHVTSKDRKLIEDFIMKYSGNSTIANQAIRIFTQYKDSMSSFHRNKRLIAEENDTLEYWSTASAFHHAAPLTAIVNRVFTAPANSVPSERAFCHRISVFY</sequence>
<reference evidence="3" key="3">
    <citation type="submission" date="2025-04" db="UniProtKB">
        <authorList>
            <consortium name="RefSeq"/>
        </authorList>
    </citation>
    <scope>IDENTIFICATION</scope>
    <source>
        <strain evidence="3">CBS 781.70</strain>
    </source>
</reference>
<proteinExistence type="predicted"/>
<dbReference type="SUPFAM" id="SSF53098">
    <property type="entry name" value="Ribonuclease H-like"/>
    <property type="match status" value="1"/>
</dbReference>
<dbReference type="InterPro" id="IPR012337">
    <property type="entry name" value="RNaseH-like_sf"/>
</dbReference>
<evidence type="ECO:0000313" key="1">
    <source>
        <dbReference type="EMBL" id="KAF1814884.1"/>
    </source>
</evidence>
<dbReference type="RefSeq" id="XP_033536515.1">
    <property type="nucleotide sequence ID" value="XM_033681074.1"/>
</dbReference>
<dbReference type="AlphaFoldDB" id="A0A6G1GA31"/>
<gene>
    <name evidence="1 3" type="ORF">P152DRAFT_471543</name>
</gene>
<name>A0A6G1GA31_9PEZI</name>
<dbReference type="GeneID" id="54421644"/>
<evidence type="ECO:0000313" key="3">
    <source>
        <dbReference type="RefSeq" id="XP_033536515.1"/>
    </source>
</evidence>
<protein>
    <submittedName>
        <fullName evidence="1 3">Uncharacterized protein</fullName>
    </submittedName>
</protein>
<organism evidence="1">
    <name type="scientific">Eremomyces bilateralis CBS 781.70</name>
    <dbReference type="NCBI Taxonomy" id="1392243"/>
    <lineage>
        <taxon>Eukaryota</taxon>
        <taxon>Fungi</taxon>
        <taxon>Dikarya</taxon>
        <taxon>Ascomycota</taxon>
        <taxon>Pezizomycotina</taxon>
        <taxon>Dothideomycetes</taxon>
        <taxon>Dothideomycetes incertae sedis</taxon>
        <taxon>Eremomycetales</taxon>
        <taxon>Eremomycetaceae</taxon>
        <taxon>Eremomyces</taxon>
    </lineage>
</organism>
<accession>A0A6G1GA31</accession>
<reference evidence="3" key="2">
    <citation type="submission" date="2020-04" db="EMBL/GenBank/DDBJ databases">
        <authorList>
            <consortium name="NCBI Genome Project"/>
        </authorList>
    </citation>
    <scope>NUCLEOTIDE SEQUENCE</scope>
    <source>
        <strain evidence="3">CBS 781.70</strain>
    </source>
</reference>
<dbReference type="OrthoDB" id="4951847at2759"/>
<reference evidence="1 3" key="1">
    <citation type="submission" date="2020-01" db="EMBL/GenBank/DDBJ databases">
        <authorList>
            <consortium name="DOE Joint Genome Institute"/>
            <person name="Haridas S."/>
            <person name="Albert R."/>
            <person name="Binder M."/>
            <person name="Bloem J."/>
            <person name="Labutti K."/>
            <person name="Salamov A."/>
            <person name="Andreopoulos B."/>
            <person name="Baker S.E."/>
            <person name="Barry K."/>
            <person name="Bills G."/>
            <person name="Bluhm B.H."/>
            <person name="Cannon C."/>
            <person name="Castanera R."/>
            <person name="Culley D.E."/>
            <person name="Daum C."/>
            <person name="Ezra D."/>
            <person name="Gonzalez J.B."/>
            <person name="Henrissat B."/>
            <person name="Kuo A."/>
            <person name="Liang C."/>
            <person name="Lipzen A."/>
            <person name="Lutzoni F."/>
            <person name="Magnuson J."/>
            <person name="Mondo S."/>
            <person name="Nolan M."/>
            <person name="Ohm R."/>
            <person name="Pangilinan J."/>
            <person name="Park H.-J."/>
            <person name="Ramirez L."/>
            <person name="Alfaro M."/>
            <person name="Sun H."/>
            <person name="Tritt A."/>
            <person name="Yoshinaga Y."/>
            <person name="Zwiers L.-H."/>
            <person name="Turgeon B.G."/>
            <person name="Goodwin S.B."/>
            <person name="Spatafora J.W."/>
            <person name="Crous P.W."/>
            <person name="Grigoriev I.V."/>
        </authorList>
    </citation>
    <scope>NUCLEOTIDE SEQUENCE</scope>
    <source>
        <strain evidence="1 3">CBS 781.70</strain>
    </source>
</reference>
<dbReference type="Proteomes" id="UP000504638">
    <property type="component" value="Unplaced"/>
</dbReference>